<evidence type="ECO:0000313" key="1">
    <source>
        <dbReference type="EMBL" id="JAQ09906.1"/>
    </source>
</evidence>
<protein>
    <submittedName>
        <fullName evidence="1">Uncharacterized protein</fullName>
    </submittedName>
</protein>
<proteinExistence type="predicted"/>
<accession>A0A146LT50</accession>
<feature type="non-terminal residue" evidence="1">
    <location>
        <position position="1"/>
    </location>
</feature>
<dbReference type="AlphaFoldDB" id="A0A146LT50"/>
<dbReference type="EMBL" id="GDHC01008723">
    <property type="protein sequence ID" value="JAQ09906.1"/>
    <property type="molecule type" value="Transcribed_RNA"/>
</dbReference>
<feature type="non-terminal residue" evidence="1">
    <location>
        <position position="100"/>
    </location>
</feature>
<gene>
    <name evidence="1" type="ORF">g.91077</name>
</gene>
<sequence>HLFYSHSEPFSRSLDRVELDFLPCSLFLALVVVTLIHKFPKVWVLASSPVECSMPRFLDSVSPPWLIGNGQGFDTYLHHPVGVEVPVINNKQQSIILLFH</sequence>
<name>A0A146LT50_LYGHE</name>
<organism evidence="1">
    <name type="scientific">Lygus hesperus</name>
    <name type="common">Western plant bug</name>
    <dbReference type="NCBI Taxonomy" id="30085"/>
    <lineage>
        <taxon>Eukaryota</taxon>
        <taxon>Metazoa</taxon>
        <taxon>Ecdysozoa</taxon>
        <taxon>Arthropoda</taxon>
        <taxon>Hexapoda</taxon>
        <taxon>Insecta</taxon>
        <taxon>Pterygota</taxon>
        <taxon>Neoptera</taxon>
        <taxon>Paraneoptera</taxon>
        <taxon>Hemiptera</taxon>
        <taxon>Heteroptera</taxon>
        <taxon>Panheteroptera</taxon>
        <taxon>Cimicomorpha</taxon>
        <taxon>Miridae</taxon>
        <taxon>Mirini</taxon>
        <taxon>Lygus</taxon>
    </lineage>
</organism>
<reference evidence="1" key="1">
    <citation type="journal article" date="2016" name="Gigascience">
        <title>De novo construction of an expanded transcriptome assembly for the western tarnished plant bug, Lygus hesperus.</title>
        <authorList>
            <person name="Tassone E.E."/>
            <person name="Geib S.M."/>
            <person name="Hall B."/>
            <person name="Fabrick J.A."/>
            <person name="Brent C.S."/>
            <person name="Hull J.J."/>
        </authorList>
    </citation>
    <scope>NUCLEOTIDE SEQUENCE</scope>
</reference>